<dbReference type="PANTHER" id="PTHR24348">
    <property type="entry name" value="SERINE/THREONINE-PROTEIN KINASE UNC-51-RELATED"/>
    <property type="match status" value="1"/>
</dbReference>
<dbReference type="Gene3D" id="1.10.510.10">
    <property type="entry name" value="Transferase(Phosphotransferase) domain 1"/>
    <property type="match status" value="1"/>
</dbReference>
<dbReference type="PANTHER" id="PTHR24348:SF22">
    <property type="entry name" value="NON-SPECIFIC SERINE_THREONINE PROTEIN KINASE"/>
    <property type="match status" value="1"/>
</dbReference>
<dbReference type="Gene3D" id="3.40.50.720">
    <property type="entry name" value="NAD(P)-binding Rossmann-like Domain"/>
    <property type="match status" value="1"/>
</dbReference>
<keyword evidence="3" id="KW-0418">Kinase</keyword>
<dbReference type="InterPro" id="IPR000719">
    <property type="entry name" value="Prot_kinase_dom"/>
</dbReference>
<dbReference type="GO" id="GO:0000407">
    <property type="term" value="C:phagophore assembly site"/>
    <property type="evidence" value="ECO:0007669"/>
    <property type="project" value="TreeGrafter"/>
</dbReference>
<dbReference type="GO" id="GO:0005776">
    <property type="term" value="C:autophagosome"/>
    <property type="evidence" value="ECO:0007669"/>
    <property type="project" value="TreeGrafter"/>
</dbReference>
<dbReference type="Gene3D" id="6.20.350.10">
    <property type="match status" value="1"/>
</dbReference>
<accession>A0A1F5VKU3</accession>
<protein>
    <submittedName>
        <fullName evidence="8">Uncharacterized protein</fullName>
    </submittedName>
</protein>
<dbReference type="Gene3D" id="3.30.200.20">
    <property type="entry name" value="Phosphorylase Kinase, domain 1"/>
    <property type="match status" value="1"/>
</dbReference>
<dbReference type="AlphaFoldDB" id="A0A1F5VKU3"/>
<feature type="binding site" evidence="5">
    <location>
        <position position="68"/>
    </location>
    <ligand>
        <name>ATP</name>
        <dbReference type="ChEBI" id="CHEBI:30616"/>
    </ligand>
</feature>
<evidence type="ECO:0000259" key="7">
    <source>
        <dbReference type="PROSITE" id="PS51201"/>
    </source>
</evidence>
<dbReference type="GO" id="GO:0016020">
    <property type="term" value="C:membrane"/>
    <property type="evidence" value="ECO:0007669"/>
    <property type="project" value="TreeGrafter"/>
</dbReference>
<evidence type="ECO:0000313" key="8">
    <source>
        <dbReference type="EMBL" id="OGF63818.1"/>
    </source>
</evidence>
<dbReference type="SUPFAM" id="SSF51735">
    <property type="entry name" value="NAD(P)-binding Rossmann-fold domains"/>
    <property type="match status" value="1"/>
</dbReference>
<evidence type="ECO:0000256" key="1">
    <source>
        <dbReference type="ARBA" id="ARBA00022679"/>
    </source>
</evidence>
<dbReference type="GO" id="GO:0005524">
    <property type="term" value="F:ATP binding"/>
    <property type="evidence" value="ECO:0007669"/>
    <property type="project" value="UniProtKB-UniRule"/>
</dbReference>
<keyword evidence="2 5" id="KW-0547">Nucleotide-binding</keyword>
<keyword evidence="4 5" id="KW-0067">ATP-binding</keyword>
<dbReference type="SMART" id="SM00220">
    <property type="entry name" value="S_TKc"/>
    <property type="match status" value="1"/>
</dbReference>
<evidence type="ECO:0000256" key="3">
    <source>
        <dbReference type="ARBA" id="ARBA00022777"/>
    </source>
</evidence>
<dbReference type="STRING" id="1817863.A2Y62_03485"/>
<organism evidence="8 9">
    <name type="scientific">Candidatus Fischerbacteria bacterium RBG_13_37_8</name>
    <dbReference type="NCBI Taxonomy" id="1817863"/>
    <lineage>
        <taxon>Bacteria</taxon>
        <taxon>Candidatus Fischeribacteriota</taxon>
    </lineage>
</organism>
<gene>
    <name evidence="8" type="ORF">A2Y62_03485</name>
</gene>
<dbReference type="CDD" id="cd14014">
    <property type="entry name" value="STKc_PknB_like"/>
    <property type="match status" value="1"/>
</dbReference>
<feature type="domain" description="RCK N-terminal" evidence="7">
    <location>
        <begin position="311"/>
        <end position="437"/>
    </location>
</feature>
<dbReference type="InterPro" id="IPR045269">
    <property type="entry name" value="Atg1-like"/>
</dbReference>
<dbReference type="InterPro" id="IPR003148">
    <property type="entry name" value="RCK_N"/>
</dbReference>
<dbReference type="PROSITE" id="PS51201">
    <property type="entry name" value="RCK_N"/>
    <property type="match status" value="1"/>
</dbReference>
<comment type="caution">
    <text evidence="8">The sequence shown here is derived from an EMBL/GenBank/DDBJ whole genome shotgun (WGS) entry which is preliminary data.</text>
</comment>
<keyword evidence="1" id="KW-0808">Transferase</keyword>
<dbReference type="GO" id="GO:0004674">
    <property type="term" value="F:protein serine/threonine kinase activity"/>
    <property type="evidence" value="ECO:0007669"/>
    <property type="project" value="InterPro"/>
</dbReference>
<dbReference type="GO" id="GO:0005829">
    <property type="term" value="C:cytosol"/>
    <property type="evidence" value="ECO:0007669"/>
    <property type="project" value="TreeGrafter"/>
</dbReference>
<dbReference type="InterPro" id="IPR003032">
    <property type="entry name" value="Ryanodine_rcpt"/>
</dbReference>
<evidence type="ECO:0000256" key="5">
    <source>
        <dbReference type="PROSITE-ProRule" id="PRU10141"/>
    </source>
</evidence>
<dbReference type="Proteomes" id="UP000178943">
    <property type="component" value="Unassembled WGS sequence"/>
</dbReference>
<name>A0A1F5VKU3_9BACT</name>
<dbReference type="PROSITE" id="PS50011">
    <property type="entry name" value="PROTEIN_KINASE_DOM"/>
    <property type="match status" value="1"/>
</dbReference>
<sequence>MNKKKNTSKKHNLSLFPQLLFEPGQNFGKRYTIIEEIGHGGMSIVYKVIDKNVADQQNKEQNEIIAIKMMRPDKLNFPGALDILKHEVRLGRTITHKNVIRIHDLDEINGIKYIKMAYINGLNLNKVIKLVKQFSAETFCSIITQISDALIEAHNNDIVHLDLKPSNIMVDTNGQVFVLDFGIARALLDNDETFSGGTTGYMSPEQYKRQHIDHRTDIYQLGIIMYKMLTSQHPLKDKDKYPQLRTDLWAHNQDIPWQLRLILLKCFEDNPDARYQSVEEIQRDIQKFLKCKHGAITETDNNLSTWLPYHQDHVIICGLGQKGFQIAKQFCEKRNNVIIIEKNENNGLIESCRNLGAIILIGDATDAELLRKANISKANYLFSLCKDDFTNVHIADCVRELSDKEDETILRCFFHILEPDICHFLKELMIEKGLPEVLRFEYFNILDNAARLWINEHPFFYDKIKTKSPSPHLFIIGFGYLGEKLLVHAARKWKSYKQKNKLRVTIIDKKISERIAKVYCQYPKLEEICNIRGLQMDVNSAEFMKFAFLYNKKEVCDASSFYLCLGEDKLNFRTAIKLHHHLDSDKIPIVISFINEIIPPHLSLYKNLHSFSLIERTCQIDELKGGMKEILACAAHEDWFEKQLELGKKIGETPNIFPWEKLLPENKKPNYTHADRIGEHLRAIHCGIKPLIDWDAEQFKFTDSEIEVMAQMEHKSWVKEKKKLGWKHGKRDDNNKIHPDITSWNNLTDASKNINRNEVRAYPRILAKADLQVYRLKK</sequence>
<dbReference type="InterPro" id="IPR036291">
    <property type="entry name" value="NAD(P)-bd_dom_sf"/>
</dbReference>
<dbReference type="InterPro" id="IPR011009">
    <property type="entry name" value="Kinase-like_dom_sf"/>
</dbReference>
<dbReference type="GO" id="GO:0006813">
    <property type="term" value="P:potassium ion transport"/>
    <property type="evidence" value="ECO:0007669"/>
    <property type="project" value="InterPro"/>
</dbReference>
<dbReference type="PROSITE" id="PS00107">
    <property type="entry name" value="PROTEIN_KINASE_ATP"/>
    <property type="match status" value="1"/>
</dbReference>
<dbReference type="EMBL" id="MFGW01000148">
    <property type="protein sequence ID" value="OGF63818.1"/>
    <property type="molecule type" value="Genomic_DNA"/>
</dbReference>
<dbReference type="SUPFAM" id="SSF56112">
    <property type="entry name" value="Protein kinase-like (PK-like)"/>
    <property type="match status" value="1"/>
</dbReference>
<dbReference type="Pfam" id="PF00069">
    <property type="entry name" value="Pkinase"/>
    <property type="match status" value="1"/>
</dbReference>
<evidence type="ECO:0000256" key="2">
    <source>
        <dbReference type="ARBA" id="ARBA00022741"/>
    </source>
</evidence>
<proteinExistence type="predicted"/>
<reference evidence="8 9" key="1">
    <citation type="journal article" date="2016" name="Nat. Commun.">
        <title>Thousands of microbial genomes shed light on interconnected biogeochemical processes in an aquifer system.</title>
        <authorList>
            <person name="Anantharaman K."/>
            <person name="Brown C.T."/>
            <person name="Hug L.A."/>
            <person name="Sharon I."/>
            <person name="Castelle C.J."/>
            <person name="Probst A.J."/>
            <person name="Thomas B.C."/>
            <person name="Singh A."/>
            <person name="Wilkins M.J."/>
            <person name="Karaoz U."/>
            <person name="Brodie E.L."/>
            <person name="Williams K.H."/>
            <person name="Hubbard S.S."/>
            <person name="Banfield J.F."/>
        </authorList>
    </citation>
    <scope>NUCLEOTIDE SEQUENCE [LARGE SCALE GENOMIC DNA]</scope>
</reference>
<evidence type="ECO:0000313" key="9">
    <source>
        <dbReference type="Proteomes" id="UP000178943"/>
    </source>
</evidence>
<evidence type="ECO:0000259" key="6">
    <source>
        <dbReference type="PROSITE" id="PS50011"/>
    </source>
</evidence>
<dbReference type="PROSITE" id="PS00108">
    <property type="entry name" value="PROTEIN_KINASE_ST"/>
    <property type="match status" value="1"/>
</dbReference>
<dbReference type="InterPro" id="IPR008271">
    <property type="entry name" value="Ser/Thr_kinase_AS"/>
</dbReference>
<dbReference type="Pfam" id="PF02026">
    <property type="entry name" value="RyR"/>
    <property type="match status" value="1"/>
</dbReference>
<evidence type="ECO:0000256" key="4">
    <source>
        <dbReference type="ARBA" id="ARBA00022840"/>
    </source>
</evidence>
<dbReference type="Pfam" id="PF02254">
    <property type="entry name" value="TrkA_N"/>
    <property type="match status" value="1"/>
</dbReference>
<feature type="domain" description="Protein kinase" evidence="6">
    <location>
        <begin position="31"/>
        <end position="289"/>
    </location>
</feature>
<dbReference type="InterPro" id="IPR017441">
    <property type="entry name" value="Protein_kinase_ATP_BS"/>
</dbReference>